<dbReference type="RefSeq" id="WP_311400565.1">
    <property type="nucleotide sequence ID" value="NZ_JAVRBG010000002.1"/>
</dbReference>
<dbReference type="NCBIfam" id="NF008406">
    <property type="entry name" value="PRK11212.1"/>
    <property type="match status" value="1"/>
</dbReference>
<feature type="transmembrane region" description="Helical" evidence="1">
    <location>
        <begin position="40"/>
        <end position="61"/>
    </location>
</feature>
<dbReference type="Pfam" id="PF02592">
    <property type="entry name" value="Vut_1"/>
    <property type="match status" value="1"/>
</dbReference>
<keyword evidence="1" id="KW-1133">Transmembrane helix</keyword>
<feature type="transmembrane region" description="Helical" evidence="1">
    <location>
        <begin position="9"/>
        <end position="28"/>
    </location>
</feature>
<keyword evidence="1" id="KW-0813">Transport</keyword>
<protein>
    <recommendedName>
        <fullName evidence="1">Probable queuosine precursor transporter</fullName>
        <shortName evidence="1">Q precursor transporter</shortName>
    </recommendedName>
</protein>
<dbReference type="PANTHER" id="PTHR34300">
    <property type="entry name" value="QUEUOSINE PRECURSOR TRANSPORTER-RELATED"/>
    <property type="match status" value="1"/>
</dbReference>
<accession>A0ABU2KFU9</accession>
<dbReference type="HAMAP" id="MF_02088">
    <property type="entry name" value="Q_prec_transport"/>
    <property type="match status" value="1"/>
</dbReference>
<keyword evidence="3" id="KW-1185">Reference proteome</keyword>
<feature type="transmembrane region" description="Helical" evidence="1">
    <location>
        <begin position="139"/>
        <end position="160"/>
    </location>
</feature>
<organism evidence="2 3">
    <name type="scientific">Mesonia ostreae</name>
    <dbReference type="NCBI Taxonomy" id="861110"/>
    <lineage>
        <taxon>Bacteria</taxon>
        <taxon>Pseudomonadati</taxon>
        <taxon>Bacteroidota</taxon>
        <taxon>Flavobacteriia</taxon>
        <taxon>Flavobacteriales</taxon>
        <taxon>Flavobacteriaceae</taxon>
        <taxon>Mesonia</taxon>
    </lineage>
</organism>
<dbReference type="InterPro" id="IPR003744">
    <property type="entry name" value="YhhQ"/>
</dbReference>
<gene>
    <name evidence="2" type="ORF">RLT85_02985</name>
</gene>
<comment type="caution">
    <text evidence="2">The sequence shown here is derived from an EMBL/GenBank/DDBJ whole genome shotgun (WGS) entry which is preliminary data.</text>
</comment>
<reference evidence="3" key="1">
    <citation type="submission" date="2023-07" db="EMBL/GenBank/DDBJ databases">
        <title>Isolating and identifying novel microbial strains from the Mariana Trench.</title>
        <authorList>
            <person name="Fu H."/>
        </authorList>
    </citation>
    <scope>NUCLEOTIDE SEQUENCE [LARGE SCALE GENOMIC DNA]</scope>
    <source>
        <strain evidence="3">T-y2</strain>
    </source>
</reference>
<evidence type="ECO:0000313" key="2">
    <source>
        <dbReference type="EMBL" id="MDT0293590.1"/>
    </source>
</evidence>
<keyword evidence="1" id="KW-1003">Cell membrane</keyword>
<evidence type="ECO:0000313" key="3">
    <source>
        <dbReference type="Proteomes" id="UP001182991"/>
    </source>
</evidence>
<dbReference type="EMBL" id="JAVRBG010000002">
    <property type="protein sequence ID" value="MDT0293590.1"/>
    <property type="molecule type" value="Genomic_DNA"/>
</dbReference>
<feature type="transmembrane region" description="Helical" evidence="1">
    <location>
        <begin position="68"/>
        <end position="84"/>
    </location>
</feature>
<evidence type="ECO:0000256" key="1">
    <source>
        <dbReference type="HAMAP-Rule" id="MF_02088"/>
    </source>
</evidence>
<keyword evidence="1" id="KW-0472">Membrane</keyword>
<name>A0ABU2KFU9_9FLAO</name>
<dbReference type="NCBIfam" id="TIGR00697">
    <property type="entry name" value="queuosine precursor transporter"/>
    <property type="match status" value="1"/>
</dbReference>
<feature type="transmembrane region" description="Helical" evidence="1">
    <location>
        <begin position="180"/>
        <end position="199"/>
    </location>
</feature>
<comment type="subcellular location">
    <subcellularLocation>
        <location evidence="1">Cell membrane</location>
        <topology evidence="1">Multi-pass membrane protein</topology>
    </subcellularLocation>
</comment>
<comment type="similarity">
    <text evidence="1">Belongs to the vitamin uptake transporter (VUT/ECF) (TC 2.A.88) family. Q precursor transporter subfamily.</text>
</comment>
<dbReference type="PANTHER" id="PTHR34300:SF1">
    <property type="entry name" value="QUEUOSINE PRECURSOR TRANSPORTER"/>
    <property type="match status" value="1"/>
</dbReference>
<proteinExistence type="inferred from homology"/>
<comment type="function">
    <text evidence="1">Involved in the import of queuosine (Q) precursors, required for Q precursor salvage.</text>
</comment>
<feature type="transmembrane region" description="Helical" evidence="1">
    <location>
        <begin position="104"/>
        <end position="127"/>
    </location>
</feature>
<keyword evidence="1" id="KW-0812">Transmembrane</keyword>
<sequence length="206" mass="23470">MYSNKNQRLAVILVGFHILIIASSNYLVQFPIAVFGFKATWGAFTFPFIFLATDLTVRLFGARLSRKIILYAMFPALIVSYAVSVGFKDGYWLGVNALLSFDLFVARIAIASFCAYVLGQILDIFVFNKLRQHTQWWHAPLASAIFGNLLDTISFFTIAFYKTSDVYLAENLVEIATVDYIFKMIINALFFLPLYKIILDQILKRV</sequence>
<dbReference type="Proteomes" id="UP001182991">
    <property type="component" value="Unassembled WGS sequence"/>
</dbReference>